<dbReference type="InterPro" id="IPR000120">
    <property type="entry name" value="Amidase"/>
</dbReference>
<sequence length="467" mass="49819">MVTPELPFTGIVDLAAAYRQRTLSPVEVTRAMLERIERLDPALRSYLTVTPERALEQAGRAEAEIARGDWRGPMHGVPIGLKDLCGTRGVRTTWGTRVLAANVPAEDATVVRRLFEAGAVMLGKLHMTEGAYSQHHPDYPAPLNPWNAAHWPGNSSSGSGVATAAGLCFGAIGTDTGGSIRFPSGANGITGLKPTWGRVSRHGVLPLADSLDHVGPMTRSAEDAAAMLGAIAGADPLDPTSLDAPVPDYLDALGGGIAGLRIGVDASYCHDASDAQTSAVLEEARRVLETLGARTVAVSMPPSTADMYRGWTMLCAVEAAVAHRATYPSRAGDYGQGLAALLELGHRTDALELMALQHRRLEFAGALRRLYREVDLLLVPVQPFANPSLDWLATNRRRPGGVDDLLRFTAPFDMSGSPTITLPGGFTPQGLPVGFQLAGRHLEEALLLRAGHAFQQVTDWHLRRPPV</sequence>
<dbReference type="Pfam" id="PF01425">
    <property type="entry name" value="Amidase"/>
    <property type="match status" value="1"/>
</dbReference>
<accession>A0A7W8HIN9</accession>
<dbReference type="SUPFAM" id="SSF75304">
    <property type="entry name" value="Amidase signature (AS) enzymes"/>
    <property type="match status" value="1"/>
</dbReference>
<proteinExistence type="predicted"/>
<dbReference type="Gene3D" id="3.90.1300.10">
    <property type="entry name" value="Amidase signature (AS) domain"/>
    <property type="match status" value="1"/>
</dbReference>
<dbReference type="RefSeq" id="WP_183968225.1">
    <property type="nucleotide sequence ID" value="NZ_BAABEW010000019.1"/>
</dbReference>
<dbReference type="EC" id="3.5.1.4" evidence="2"/>
<reference evidence="2 3" key="1">
    <citation type="submission" date="2020-08" db="EMBL/GenBank/DDBJ databases">
        <title>Genomic Encyclopedia of Type Strains, Phase IV (KMG-IV): sequencing the most valuable type-strain genomes for metagenomic binning, comparative biology and taxonomic classification.</title>
        <authorList>
            <person name="Goeker M."/>
        </authorList>
    </citation>
    <scope>NUCLEOTIDE SEQUENCE [LARGE SCALE GENOMIC DNA]</scope>
    <source>
        <strain evidence="2 3">DSM 29781</strain>
    </source>
</reference>
<dbReference type="InterPro" id="IPR023631">
    <property type="entry name" value="Amidase_dom"/>
</dbReference>
<protein>
    <submittedName>
        <fullName evidence="2">Amidase</fullName>
        <ecNumber evidence="2">3.5.1.4</ecNumber>
    </submittedName>
</protein>
<evidence type="ECO:0000313" key="3">
    <source>
        <dbReference type="Proteomes" id="UP000532440"/>
    </source>
</evidence>
<keyword evidence="3" id="KW-1185">Reference proteome</keyword>
<name>A0A7W8HIN9_9BURK</name>
<keyword evidence="2" id="KW-0378">Hydrolase</keyword>
<evidence type="ECO:0000313" key="2">
    <source>
        <dbReference type="EMBL" id="MBB5272572.1"/>
    </source>
</evidence>
<dbReference type="GO" id="GO:0004040">
    <property type="term" value="F:amidase activity"/>
    <property type="evidence" value="ECO:0007669"/>
    <property type="project" value="UniProtKB-EC"/>
</dbReference>
<dbReference type="PANTHER" id="PTHR11895:SF176">
    <property type="entry name" value="AMIDASE AMID-RELATED"/>
    <property type="match status" value="1"/>
</dbReference>
<comment type="caution">
    <text evidence="2">The sequence shown here is derived from an EMBL/GenBank/DDBJ whole genome shotgun (WGS) entry which is preliminary data.</text>
</comment>
<dbReference type="EMBL" id="JACHGB010000005">
    <property type="protein sequence ID" value="MBB5272572.1"/>
    <property type="molecule type" value="Genomic_DNA"/>
</dbReference>
<dbReference type="AlphaFoldDB" id="A0A7W8HIN9"/>
<dbReference type="PANTHER" id="PTHR11895">
    <property type="entry name" value="TRANSAMIDASE"/>
    <property type="match status" value="1"/>
</dbReference>
<feature type="domain" description="Amidase" evidence="1">
    <location>
        <begin position="27"/>
        <end position="448"/>
    </location>
</feature>
<gene>
    <name evidence="2" type="ORF">HNQ70_002595</name>
</gene>
<evidence type="ECO:0000259" key="1">
    <source>
        <dbReference type="Pfam" id="PF01425"/>
    </source>
</evidence>
<dbReference type="Proteomes" id="UP000532440">
    <property type="component" value="Unassembled WGS sequence"/>
</dbReference>
<organism evidence="2 3">
    <name type="scientific">Quisquiliibacterium transsilvanicum</name>
    <dbReference type="NCBI Taxonomy" id="1549638"/>
    <lineage>
        <taxon>Bacteria</taxon>
        <taxon>Pseudomonadati</taxon>
        <taxon>Pseudomonadota</taxon>
        <taxon>Betaproteobacteria</taxon>
        <taxon>Burkholderiales</taxon>
        <taxon>Burkholderiaceae</taxon>
        <taxon>Quisquiliibacterium</taxon>
    </lineage>
</organism>
<dbReference type="InterPro" id="IPR036928">
    <property type="entry name" value="AS_sf"/>
</dbReference>